<dbReference type="EMBL" id="JBHSML010000002">
    <property type="protein sequence ID" value="MFC5515269.1"/>
    <property type="molecule type" value="Genomic_DNA"/>
</dbReference>
<accession>A0ABW0PT64</accession>
<protein>
    <recommendedName>
        <fullName evidence="1">Cyclic di-GMP-binding protein</fullName>
    </recommendedName>
    <alternativeName>
        <fullName evidence="1">Cellulose synthase regulatory subunit</fullName>
    </alternativeName>
</protein>
<dbReference type="Proteomes" id="UP001596150">
    <property type="component" value="Unassembled WGS sequence"/>
</dbReference>
<keyword evidence="1" id="KW-0472">Membrane</keyword>
<evidence type="ECO:0000313" key="2">
    <source>
        <dbReference type="EMBL" id="MFC5515269.1"/>
    </source>
</evidence>
<keyword evidence="1" id="KW-0732">Signal</keyword>
<keyword evidence="1" id="KW-0973">c-di-GMP</keyword>
<keyword evidence="1" id="KW-1133">Transmembrane helix</keyword>
<dbReference type="Pfam" id="PF03170">
    <property type="entry name" value="BcsB"/>
    <property type="match status" value="1"/>
</dbReference>
<evidence type="ECO:0000256" key="1">
    <source>
        <dbReference type="RuleBase" id="RU365021"/>
    </source>
</evidence>
<reference evidence="3" key="1">
    <citation type="journal article" date="2019" name="Int. J. Syst. Evol. Microbiol.">
        <title>The Global Catalogue of Microorganisms (GCM) 10K type strain sequencing project: providing services to taxonomists for standard genome sequencing and annotation.</title>
        <authorList>
            <consortium name="The Broad Institute Genomics Platform"/>
            <consortium name="The Broad Institute Genome Sequencing Center for Infectious Disease"/>
            <person name="Wu L."/>
            <person name="Ma J."/>
        </authorList>
    </citation>
    <scope>NUCLEOTIDE SEQUENCE [LARGE SCALE GENOMIC DNA]</scope>
    <source>
        <strain evidence="3">KACC 12633</strain>
    </source>
</reference>
<keyword evidence="1" id="KW-0135">Cellulose biosynthesis</keyword>
<keyword evidence="1" id="KW-0812">Transmembrane</keyword>
<gene>
    <name evidence="2" type="ORF">ACFPP9_05760</name>
</gene>
<keyword evidence="1" id="KW-0997">Cell inner membrane</keyword>
<feature type="chain" id="PRO_5045004075" description="Cyclic di-GMP-binding protein" evidence="1">
    <location>
        <begin position="24"/>
        <end position="893"/>
    </location>
</feature>
<dbReference type="InterPro" id="IPR018513">
    <property type="entry name" value="Cell_synthase_bac"/>
</dbReference>
<comment type="similarity">
    <text evidence="1">Belongs to the AcsB/BcsB family.</text>
</comment>
<feature type="signal peptide" evidence="1">
    <location>
        <begin position="1"/>
        <end position="23"/>
    </location>
</feature>
<dbReference type="RefSeq" id="WP_266343264.1">
    <property type="nucleotide sequence ID" value="NZ_JAPKNH010000002.1"/>
</dbReference>
<dbReference type="Gene3D" id="2.60.120.260">
    <property type="entry name" value="Galactose-binding domain-like"/>
    <property type="match status" value="2"/>
</dbReference>
<comment type="subcellular location">
    <subcellularLocation>
        <location evidence="1">Cell inner membrane</location>
    </subcellularLocation>
</comment>
<evidence type="ECO:0000313" key="3">
    <source>
        <dbReference type="Proteomes" id="UP001596150"/>
    </source>
</evidence>
<name>A0ABW0PT64_9HYPH</name>
<organism evidence="2 3">
    <name type="scientific">Kaistia terrae</name>
    <dbReference type="NCBI Taxonomy" id="537017"/>
    <lineage>
        <taxon>Bacteria</taxon>
        <taxon>Pseudomonadati</taxon>
        <taxon>Pseudomonadota</taxon>
        <taxon>Alphaproteobacteria</taxon>
        <taxon>Hyphomicrobiales</taxon>
        <taxon>Kaistiaceae</taxon>
        <taxon>Kaistia</taxon>
    </lineage>
</organism>
<sequence length="893" mass="93567">MKTLTRAGLAVTLLGTSALWAVAQSPAPFDMSGERAANPAPIAVPTAPVRAVPGQPAAPFQFEPATPAAPPVAPQTPIAVPVAPPAVAPVPVAAPEPILAPAPSVAPVVAAPAPAPVPDIAAPAIEAQAANEPAKAPLPAGLDRRFIVPASTLRLEGEMDQRAWAIFLSGEEATQPARLDVSFRNAIVVMPEASRLRISINNEPVLETALSASESFRDVVAMVPPGLLRAGANTIRFQVSQRHRTDCSIQSTYELWTEIDAGGTSLTFARGDAPRLLRGLDDLPAIGYNGDGITSIHVIAPASNQVTIAPHLLKLVQALALAGNYPNPNVTVSDAAASDGAASSDREGTLTVVLGVASEIRSLLSNPPADAATRPIVGFVDDEKLGSSVLVVSGGNWTQIGTAIESIAASVDRPVGVARATLNTAPWMAPDARFVTGRDSFRIADAGVGTQEFAGRRFRSEFAVGVPSDLYAQAYGEAQLLLDAAYTSAVRPASHIDIYVNDQIAATTRITRQQGGIYRQFPINIPLRHFKPGVNRISINAMLDTAEDAACAPGGSTEGGQRFVLFDTTTFAMPNFARIGQRPNLAAFAGTSAPYNRTVDPVSMVLGRTDPSTYSAAASLAARMAIQSGRIIPLTPTPATGVGDSSAIFVGTAAQIPSSVLGQVRVAESIRTSWRDETSAGVRAVPAAGTNDFGALGGALLPPGAELGQAPRAAFGTENTDATLDRWRNEVVGGGWQDYGTGIENWLKRNFDISFATMRLLDAEVPAYVPEPKTTLILAQAASPNGGGTWTVLTAPSEERLISGIHTITAIQRWQDVSGPLTTYSATTDRVESRPLVRYEFVQTQPFSLVNLRLVAANWLSSNIAFYALALVVLCILLGIVTTGLLRRLGRAT</sequence>
<keyword evidence="3" id="KW-1185">Reference proteome</keyword>
<comment type="caution">
    <text evidence="2">The sequence shown here is derived from an EMBL/GenBank/DDBJ whole genome shotgun (WGS) entry which is preliminary data.</text>
</comment>
<feature type="transmembrane region" description="Helical" evidence="1">
    <location>
        <begin position="864"/>
        <end position="886"/>
    </location>
</feature>
<keyword evidence="1" id="KW-1003">Cell membrane</keyword>
<proteinExistence type="inferred from homology"/>
<comment type="function">
    <text evidence="1">Binds the cellulose synthase activator, bis-(3'-5') cyclic diguanylic acid (c-di-GMP).</text>
</comment>
<comment type="subunit">
    <text evidence="1">Tightly associated with the cellulose synthase catalytic subunit.</text>
</comment>
<comment type="pathway">
    <text evidence="1">Glycan metabolism; bacterial cellulose biosynthesis.</text>
</comment>